<evidence type="ECO:0000313" key="1">
    <source>
        <dbReference type="EMBL" id="QDV23968.1"/>
    </source>
</evidence>
<dbReference type="AlphaFoldDB" id="A0A518G5V8"/>
<dbReference type="KEGG" id="ahel:Q31a_22810"/>
<accession>A0A518G5V8</accession>
<sequence length="95" mass="10602">MLLPEPVLVVIAYLQSVSLYRLAMAPTFRQDEGRHASVLGVRRVSFLVRFTISAPESRSNFSGSYYGRNPFVSGSCLPAKLASHAVQIWQRDPHP</sequence>
<organism evidence="1 2">
    <name type="scientific">Aureliella helgolandensis</name>
    <dbReference type="NCBI Taxonomy" id="2527968"/>
    <lineage>
        <taxon>Bacteria</taxon>
        <taxon>Pseudomonadati</taxon>
        <taxon>Planctomycetota</taxon>
        <taxon>Planctomycetia</taxon>
        <taxon>Pirellulales</taxon>
        <taxon>Pirellulaceae</taxon>
        <taxon>Aureliella</taxon>
    </lineage>
</organism>
<reference evidence="1 2" key="1">
    <citation type="submission" date="2019-02" db="EMBL/GenBank/DDBJ databases">
        <title>Deep-cultivation of Planctomycetes and their phenomic and genomic characterization uncovers novel biology.</title>
        <authorList>
            <person name="Wiegand S."/>
            <person name="Jogler M."/>
            <person name="Boedeker C."/>
            <person name="Pinto D."/>
            <person name="Vollmers J."/>
            <person name="Rivas-Marin E."/>
            <person name="Kohn T."/>
            <person name="Peeters S.H."/>
            <person name="Heuer A."/>
            <person name="Rast P."/>
            <person name="Oberbeckmann S."/>
            <person name="Bunk B."/>
            <person name="Jeske O."/>
            <person name="Meyerdierks A."/>
            <person name="Storesund J.E."/>
            <person name="Kallscheuer N."/>
            <person name="Luecker S."/>
            <person name="Lage O.M."/>
            <person name="Pohl T."/>
            <person name="Merkel B.J."/>
            <person name="Hornburger P."/>
            <person name="Mueller R.-W."/>
            <person name="Bruemmer F."/>
            <person name="Labrenz M."/>
            <person name="Spormann A.M."/>
            <person name="Op den Camp H."/>
            <person name="Overmann J."/>
            <person name="Amann R."/>
            <person name="Jetten M.S.M."/>
            <person name="Mascher T."/>
            <person name="Medema M.H."/>
            <person name="Devos D.P."/>
            <person name="Kaster A.-K."/>
            <person name="Ovreas L."/>
            <person name="Rohde M."/>
            <person name="Galperin M.Y."/>
            <person name="Jogler C."/>
        </authorList>
    </citation>
    <scope>NUCLEOTIDE SEQUENCE [LARGE SCALE GENOMIC DNA]</scope>
    <source>
        <strain evidence="1 2">Q31a</strain>
    </source>
</reference>
<dbReference type="EMBL" id="CP036298">
    <property type="protein sequence ID" value="QDV23968.1"/>
    <property type="molecule type" value="Genomic_DNA"/>
</dbReference>
<evidence type="ECO:0000313" key="2">
    <source>
        <dbReference type="Proteomes" id="UP000318017"/>
    </source>
</evidence>
<protein>
    <submittedName>
        <fullName evidence="1">Uncharacterized protein</fullName>
    </submittedName>
</protein>
<gene>
    <name evidence="1" type="ORF">Q31a_22810</name>
</gene>
<dbReference type="Proteomes" id="UP000318017">
    <property type="component" value="Chromosome"/>
</dbReference>
<proteinExistence type="predicted"/>
<name>A0A518G5V8_9BACT</name>
<keyword evidence="2" id="KW-1185">Reference proteome</keyword>